<protein>
    <submittedName>
        <fullName evidence="9">Ribonuclease E/G</fullName>
    </submittedName>
</protein>
<keyword evidence="3" id="KW-0479">Metal-binding</keyword>
<keyword evidence="6" id="KW-0460">Magnesium</keyword>
<dbReference type="EMBL" id="CP073078">
    <property type="protein sequence ID" value="QUD89173.1"/>
    <property type="molecule type" value="Genomic_DNA"/>
</dbReference>
<evidence type="ECO:0000259" key="8">
    <source>
        <dbReference type="Pfam" id="PF10150"/>
    </source>
</evidence>
<feature type="domain" description="RNA-binding protein AU-1/Ribonuclease E/G" evidence="8">
    <location>
        <begin position="150"/>
        <end position="256"/>
    </location>
</feature>
<dbReference type="GO" id="GO:0016787">
    <property type="term" value="F:hydrolase activity"/>
    <property type="evidence" value="ECO:0007669"/>
    <property type="project" value="UniProtKB-KW"/>
</dbReference>
<evidence type="ECO:0000313" key="9">
    <source>
        <dbReference type="EMBL" id="QUD89173.1"/>
    </source>
</evidence>
<dbReference type="GO" id="GO:0003723">
    <property type="term" value="F:RNA binding"/>
    <property type="evidence" value="ECO:0007669"/>
    <property type="project" value="UniProtKB-KW"/>
</dbReference>
<dbReference type="InterPro" id="IPR004659">
    <property type="entry name" value="RNase_E/G"/>
</dbReference>
<dbReference type="KEGG" id="caul:KCG34_04625"/>
<keyword evidence="10" id="KW-1185">Reference proteome</keyword>
<evidence type="ECO:0000256" key="4">
    <source>
        <dbReference type="ARBA" id="ARBA00022759"/>
    </source>
</evidence>
<keyword evidence="4" id="KW-0255">Endonuclease</keyword>
<accession>A0A975G130</accession>
<dbReference type="GO" id="GO:0046872">
    <property type="term" value="F:metal ion binding"/>
    <property type="evidence" value="ECO:0007669"/>
    <property type="project" value="UniProtKB-KW"/>
</dbReference>
<dbReference type="InterPro" id="IPR019307">
    <property type="entry name" value="RNA-bd_AU-1/RNase_E/G"/>
</dbReference>
<dbReference type="GO" id="GO:0005737">
    <property type="term" value="C:cytoplasm"/>
    <property type="evidence" value="ECO:0007669"/>
    <property type="project" value="TreeGrafter"/>
</dbReference>
<gene>
    <name evidence="9" type="ORF">KCG34_04625</name>
</gene>
<evidence type="ECO:0000256" key="6">
    <source>
        <dbReference type="ARBA" id="ARBA00022842"/>
    </source>
</evidence>
<organism evidence="9 10">
    <name type="scientific">Phenylobacterium montanum</name>
    <dbReference type="NCBI Taxonomy" id="2823693"/>
    <lineage>
        <taxon>Bacteria</taxon>
        <taxon>Pseudomonadati</taxon>
        <taxon>Pseudomonadota</taxon>
        <taxon>Alphaproteobacteria</taxon>
        <taxon>Caulobacterales</taxon>
        <taxon>Caulobacteraceae</taxon>
        <taxon>Phenylobacterium</taxon>
    </lineage>
</organism>
<evidence type="ECO:0000256" key="1">
    <source>
        <dbReference type="ARBA" id="ARBA00001946"/>
    </source>
</evidence>
<evidence type="ECO:0000256" key="7">
    <source>
        <dbReference type="ARBA" id="ARBA00022884"/>
    </source>
</evidence>
<evidence type="ECO:0000313" key="10">
    <source>
        <dbReference type="Proteomes" id="UP000676409"/>
    </source>
</evidence>
<keyword evidence="2" id="KW-0540">Nuclease</keyword>
<dbReference type="PANTHER" id="PTHR30001">
    <property type="entry name" value="RIBONUCLEASE"/>
    <property type="match status" value="1"/>
</dbReference>
<dbReference type="GO" id="GO:0004540">
    <property type="term" value="F:RNA nuclease activity"/>
    <property type="evidence" value="ECO:0007669"/>
    <property type="project" value="InterPro"/>
</dbReference>
<proteinExistence type="predicted"/>
<dbReference type="AlphaFoldDB" id="A0A975G130"/>
<reference evidence="9" key="1">
    <citation type="submission" date="2021-04" db="EMBL/GenBank/DDBJ databases">
        <title>The complete genome sequence of Caulobacter sp. S6.</title>
        <authorList>
            <person name="Tang Y."/>
            <person name="Ouyang W."/>
            <person name="Liu Q."/>
            <person name="Huang B."/>
            <person name="Guo Z."/>
            <person name="Lei P."/>
        </authorList>
    </citation>
    <scope>NUCLEOTIDE SEQUENCE</scope>
    <source>
        <strain evidence="9">S6</strain>
    </source>
</reference>
<evidence type="ECO:0000256" key="2">
    <source>
        <dbReference type="ARBA" id="ARBA00022722"/>
    </source>
</evidence>
<dbReference type="RefSeq" id="WP_211939224.1">
    <property type="nucleotide sequence ID" value="NZ_CP073078.1"/>
</dbReference>
<comment type="cofactor">
    <cofactor evidence="1">
        <name>Mg(2+)</name>
        <dbReference type="ChEBI" id="CHEBI:18420"/>
    </cofactor>
</comment>
<name>A0A975G130_9CAUL</name>
<keyword evidence="5" id="KW-0378">Hydrolase</keyword>
<sequence length="347" mass="36584">MSRRKLYLNDAPGERRGVVTLGGRPERLILDRAGEPETPWLGGRHVARLARIERAIASAFLDLGDGQEALLALSGEAKALAEGQIVEIEITAEARRGKLALARFVGAGQGAARALNQRPDTAARLQAYVPGAAIVQGREARDMADRAEAEVLTVEHALPGGGSLAIEPTRALVAVDVDLGARQGDARRIARQVNHQALEEAARLLRLKGLGGLVVIDLVGAGHDAAALSTVARQAFAPDEPGVALGPLSRFGLLQLAIPWRVRPLAEQLCGAGVSEPAPETLALRLLRSLEREAEADRGARLVARCHPAVAQASAAYSAALSARIGARFEIRPDAGLAPEEMEISPQ</sequence>
<dbReference type="Pfam" id="PF10150">
    <property type="entry name" value="RNase_E_G"/>
    <property type="match status" value="1"/>
</dbReference>
<dbReference type="Proteomes" id="UP000676409">
    <property type="component" value="Chromosome"/>
</dbReference>
<evidence type="ECO:0000256" key="5">
    <source>
        <dbReference type="ARBA" id="ARBA00022801"/>
    </source>
</evidence>
<evidence type="ECO:0000256" key="3">
    <source>
        <dbReference type="ARBA" id="ARBA00022723"/>
    </source>
</evidence>
<dbReference type="GO" id="GO:0006364">
    <property type="term" value="P:rRNA processing"/>
    <property type="evidence" value="ECO:0007669"/>
    <property type="project" value="TreeGrafter"/>
</dbReference>
<dbReference type="GO" id="GO:0004519">
    <property type="term" value="F:endonuclease activity"/>
    <property type="evidence" value="ECO:0007669"/>
    <property type="project" value="UniProtKB-KW"/>
</dbReference>
<keyword evidence="7" id="KW-0694">RNA-binding</keyword>
<dbReference type="PANTHER" id="PTHR30001:SF1">
    <property type="entry name" value="RIBONUCLEASE E_G-LIKE PROTEIN, CHLOROPLASTIC"/>
    <property type="match status" value="1"/>
</dbReference>